<gene>
    <name evidence="7" type="ORF">R50_0679</name>
</gene>
<evidence type="ECO:0000256" key="5">
    <source>
        <dbReference type="ARBA" id="ARBA00023136"/>
    </source>
</evidence>
<dbReference type="AlphaFoldDB" id="A0A6F8ZEK6"/>
<keyword evidence="2" id="KW-1003">Cell membrane</keyword>
<dbReference type="PANTHER" id="PTHR23513:SF11">
    <property type="entry name" value="STAPHYLOFERRIN A TRANSPORTER"/>
    <property type="match status" value="1"/>
</dbReference>
<keyword evidence="5 6" id="KW-0472">Membrane</keyword>
<evidence type="ECO:0000313" key="7">
    <source>
        <dbReference type="EMBL" id="CAB1128185.1"/>
    </source>
</evidence>
<evidence type="ECO:0000256" key="6">
    <source>
        <dbReference type="SAM" id="Phobius"/>
    </source>
</evidence>
<feature type="transmembrane region" description="Helical" evidence="6">
    <location>
        <begin position="56"/>
        <end position="76"/>
    </location>
</feature>
<comment type="subcellular location">
    <subcellularLocation>
        <location evidence="1">Cell membrane</location>
        <topology evidence="1">Multi-pass membrane protein</topology>
    </subcellularLocation>
</comment>
<name>A0A6F8ZEK6_9FIRM</name>
<dbReference type="Gene3D" id="1.20.1250.20">
    <property type="entry name" value="MFS general substrate transporter like domains"/>
    <property type="match status" value="1"/>
</dbReference>
<feature type="transmembrane region" description="Helical" evidence="6">
    <location>
        <begin position="283"/>
        <end position="301"/>
    </location>
</feature>
<reference evidence="7 8" key="1">
    <citation type="submission" date="2020-02" db="EMBL/GenBank/DDBJ databases">
        <authorList>
            <person name="Hogendoorn C."/>
        </authorList>
    </citation>
    <scope>NUCLEOTIDE SEQUENCE [LARGE SCALE GENOMIC DNA]</scope>
    <source>
        <strain evidence="7">R501</strain>
    </source>
</reference>
<dbReference type="KEGG" id="hfv:R50_0679"/>
<sequence length="392" mass="39449">MSRQPPTAAGSATSLPLLPAAFRRLLAAQWISHLGDDLFEVALMVYALRAGGHRPLVLGLLLGLGTLPPALLSLVAAGMIGRLRPRPALVAADVLRAAAVSLLALSRGVAEATLLVLLLALADAIHRPLLRAAEPRLAADPAANRRGLARLAQWNHLGDLCAYTGAAALIRTAGPGPAFGLDGLSFLASALLLASLPPWEAAPPAPEPPGGTAPDPRLVRLLTAAAAGAAATAAANLLLAPLARAWHRPSAAVAWLLLALSLGAALGANRLQRWLGPHPPRRLAAGALGGFGLLLPLLPHLPGFAPGVALVGVLGFANGVFGVTLAVWTQESLPPARRARVFALRAGLMGLAATAGSWGAGWLAARAGLEAAAAAAGLLALVAAAAAGAPAR</sequence>
<evidence type="ECO:0000256" key="3">
    <source>
        <dbReference type="ARBA" id="ARBA00022692"/>
    </source>
</evidence>
<protein>
    <submittedName>
        <fullName evidence="7">Putative MFS domain-containing protein</fullName>
    </submittedName>
</protein>
<dbReference type="Proteomes" id="UP000503399">
    <property type="component" value="Chromosome"/>
</dbReference>
<feature type="transmembrane region" description="Helical" evidence="6">
    <location>
        <begin position="218"/>
        <end position="240"/>
    </location>
</feature>
<feature type="transmembrane region" description="Helical" evidence="6">
    <location>
        <begin position="341"/>
        <end position="365"/>
    </location>
</feature>
<organism evidence="7 8">
    <name type="scientific">Candidatus Hydrogenisulfobacillus filiaventi</name>
    <dbReference type="NCBI Taxonomy" id="2707344"/>
    <lineage>
        <taxon>Bacteria</taxon>
        <taxon>Bacillati</taxon>
        <taxon>Bacillota</taxon>
        <taxon>Clostridia</taxon>
        <taxon>Eubacteriales</taxon>
        <taxon>Clostridiales Family XVII. Incertae Sedis</taxon>
        <taxon>Candidatus Hydrogenisulfobacillus</taxon>
    </lineage>
</organism>
<keyword evidence="3 6" id="KW-0812">Transmembrane</keyword>
<dbReference type="PANTHER" id="PTHR23513">
    <property type="entry name" value="INTEGRAL MEMBRANE EFFLUX PROTEIN-RELATED"/>
    <property type="match status" value="1"/>
</dbReference>
<dbReference type="InterPro" id="IPR036259">
    <property type="entry name" value="MFS_trans_sf"/>
</dbReference>
<evidence type="ECO:0000256" key="1">
    <source>
        <dbReference type="ARBA" id="ARBA00004651"/>
    </source>
</evidence>
<feature type="transmembrane region" description="Helical" evidence="6">
    <location>
        <begin position="252"/>
        <end position="271"/>
    </location>
</feature>
<evidence type="ECO:0000256" key="4">
    <source>
        <dbReference type="ARBA" id="ARBA00022989"/>
    </source>
</evidence>
<dbReference type="SUPFAM" id="SSF103473">
    <property type="entry name" value="MFS general substrate transporter"/>
    <property type="match status" value="1"/>
</dbReference>
<accession>A0A6F8ZEK6</accession>
<dbReference type="EMBL" id="LR778114">
    <property type="protein sequence ID" value="CAB1128185.1"/>
    <property type="molecule type" value="Genomic_DNA"/>
</dbReference>
<proteinExistence type="predicted"/>
<keyword evidence="8" id="KW-1185">Reference proteome</keyword>
<feature type="transmembrane region" description="Helical" evidence="6">
    <location>
        <begin position="371"/>
        <end position="391"/>
    </location>
</feature>
<evidence type="ECO:0000256" key="2">
    <source>
        <dbReference type="ARBA" id="ARBA00022475"/>
    </source>
</evidence>
<dbReference type="GO" id="GO:0005886">
    <property type="term" value="C:plasma membrane"/>
    <property type="evidence" value="ECO:0007669"/>
    <property type="project" value="UniProtKB-SubCell"/>
</dbReference>
<evidence type="ECO:0000313" key="8">
    <source>
        <dbReference type="Proteomes" id="UP000503399"/>
    </source>
</evidence>
<feature type="transmembrane region" description="Helical" evidence="6">
    <location>
        <begin position="307"/>
        <end position="329"/>
    </location>
</feature>
<keyword evidence="4 6" id="KW-1133">Transmembrane helix</keyword>